<gene>
    <name evidence="12" type="ORF">Cvel_19929</name>
</gene>
<dbReference type="EMBL" id="CDMZ01000831">
    <property type="protein sequence ID" value="CEM22326.1"/>
    <property type="molecule type" value="Genomic_DNA"/>
</dbReference>
<evidence type="ECO:0000259" key="11">
    <source>
        <dbReference type="SMART" id="SM00960"/>
    </source>
</evidence>
<dbReference type="FunFam" id="3.30.450.30:FF:000009">
    <property type="entry name" value="Dynein light chain roadblock"/>
    <property type="match status" value="1"/>
</dbReference>
<keyword evidence="4 10" id="KW-0963">Cytoplasm</keyword>
<evidence type="ECO:0000256" key="9">
    <source>
        <dbReference type="ARBA" id="ARBA00025362"/>
    </source>
</evidence>
<keyword evidence="7 10" id="KW-0505">Motor protein</keyword>
<dbReference type="PhylomeDB" id="A0A0G4G2D1"/>
<keyword evidence="6 10" id="KW-0243">Dynein</keyword>
<comment type="similarity">
    <text evidence="2 10">Belongs to the GAMAD family.</text>
</comment>
<evidence type="ECO:0000256" key="10">
    <source>
        <dbReference type="PIRNR" id="PIRNR009998"/>
    </source>
</evidence>
<dbReference type="GO" id="GO:0005874">
    <property type="term" value="C:microtubule"/>
    <property type="evidence" value="ECO:0007669"/>
    <property type="project" value="UniProtKB-UniRule"/>
</dbReference>
<dbReference type="AlphaFoldDB" id="A0A0G4G2D1"/>
<dbReference type="PIRSF" id="PIRSF009998">
    <property type="entry name" value="DLC7"/>
    <property type="match status" value="1"/>
</dbReference>
<dbReference type="Gene3D" id="3.30.450.30">
    <property type="entry name" value="Dynein light chain 2a, cytoplasmic"/>
    <property type="match status" value="1"/>
</dbReference>
<dbReference type="SMART" id="SM00960">
    <property type="entry name" value="Robl_LC7"/>
    <property type="match status" value="1"/>
</dbReference>
<dbReference type="VEuPathDB" id="CryptoDB:Cvel_19929"/>
<evidence type="ECO:0000256" key="8">
    <source>
        <dbReference type="ARBA" id="ARBA00023212"/>
    </source>
</evidence>
<evidence type="ECO:0000256" key="6">
    <source>
        <dbReference type="ARBA" id="ARBA00023017"/>
    </source>
</evidence>
<evidence type="ECO:0000256" key="7">
    <source>
        <dbReference type="ARBA" id="ARBA00023175"/>
    </source>
</evidence>
<evidence type="ECO:0000256" key="3">
    <source>
        <dbReference type="ARBA" id="ARBA00022448"/>
    </source>
</evidence>
<dbReference type="GO" id="GO:0007018">
    <property type="term" value="P:microtubule-based movement"/>
    <property type="evidence" value="ECO:0007669"/>
    <property type="project" value="UniProtKB-UniRule"/>
</dbReference>
<evidence type="ECO:0000256" key="2">
    <source>
        <dbReference type="ARBA" id="ARBA00007191"/>
    </source>
</evidence>
<organism evidence="12">
    <name type="scientific">Chromera velia CCMP2878</name>
    <dbReference type="NCBI Taxonomy" id="1169474"/>
    <lineage>
        <taxon>Eukaryota</taxon>
        <taxon>Sar</taxon>
        <taxon>Alveolata</taxon>
        <taxon>Colpodellida</taxon>
        <taxon>Chromeraceae</taxon>
        <taxon>Chromera</taxon>
    </lineage>
</organism>
<dbReference type="GO" id="GO:0045505">
    <property type="term" value="F:dynein intermediate chain binding"/>
    <property type="evidence" value="ECO:0007669"/>
    <property type="project" value="UniProtKB-UniRule"/>
</dbReference>
<proteinExistence type="inferred from homology"/>
<reference evidence="12" key="1">
    <citation type="submission" date="2014-11" db="EMBL/GenBank/DDBJ databases">
        <authorList>
            <person name="Otto D Thomas"/>
            <person name="Naeem Raeece"/>
        </authorList>
    </citation>
    <scope>NUCLEOTIDE SEQUENCE</scope>
</reference>
<dbReference type="GO" id="GO:0005737">
    <property type="term" value="C:cytoplasm"/>
    <property type="evidence" value="ECO:0007669"/>
    <property type="project" value="UniProtKB-UniRule"/>
</dbReference>
<keyword evidence="8 10" id="KW-0206">Cytoskeleton</keyword>
<dbReference type="InterPro" id="IPR016561">
    <property type="entry name" value="DYNLRB1/2"/>
</dbReference>
<feature type="domain" description="Roadblock/LAMTOR2" evidence="11">
    <location>
        <begin position="4"/>
        <end position="94"/>
    </location>
</feature>
<evidence type="ECO:0000256" key="4">
    <source>
        <dbReference type="ARBA" id="ARBA00022490"/>
    </source>
</evidence>
<name>A0A0G4G2D1_9ALVE</name>
<dbReference type="GO" id="GO:0005868">
    <property type="term" value="C:cytoplasmic dynein complex"/>
    <property type="evidence" value="ECO:0007669"/>
    <property type="project" value="UniProtKB-UniRule"/>
</dbReference>
<comment type="function">
    <text evidence="9">Acts as one of several non-catalytic accessory components of the cytoplasmic dynein 1 complex that are thought to be involved in linking dynein to cargos and to adapter proteins that regulate dynein function. Cytoplasmic dynein 1 acts as a motor for the intracellular retrograde motility of vesicles and organelles along microtubules.</text>
</comment>
<evidence type="ECO:0000313" key="12">
    <source>
        <dbReference type="EMBL" id="CEM22326.1"/>
    </source>
</evidence>
<evidence type="ECO:0000256" key="5">
    <source>
        <dbReference type="ARBA" id="ARBA00022701"/>
    </source>
</evidence>
<evidence type="ECO:0000256" key="1">
    <source>
        <dbReference type="ARBA" id="ARBA00004245"/>
    </source>
</evidence>
<protein>
    <recommendedName>
        <fullName evidence="10">Dynein light chain roadblock</fullName>
    </recommendedName>
</protein>
<comment type="subcellular location">
    <subcellularLocation>
        <location evidence="1 10">Cytoplasm</location>
        <location evidence="1 10">Cytoskeleton</location>
    </subcellularLocation>
</comment>
<dbReference type="InterPro" id="IPR004942">
    <property type="entry name" value="Roadblock/LAMTOR2_dom"/>
</dbReference>
<dbReference type="Pfam" id="PF03259">
    <property type="entry name" value="Robl_LC7"/>
    <property type="match status" value="1"/>
</dbReference>
<sequence>MSEIEEALERIQNHKGVSGVVIVNHEGKPLRASRSLEGEPAKGYADLISQLTWKARSLVRDLDPQNALTFLRVRAKKSEILVAPDREFILIVIQDPTAEAAGPG</sequence>
<dbReference type="SUPFAM" id="SSF103196">
    <property type="entry name" value="Roadblock/LC7 domain"/>
    <property type="match status" value="1"/>
</dbReference>
<keyword evidence="3 10" id="KW-0813">Transport</keyword>
<dbReference type="PANTHER" id="PTHR10779">
    <property type="entry name" value="DYNEIN LIGHT CHAIN ROADBLOCK"/>
    <property type="match status" value="1"/>
</dbReference>
<keyword evidence="5 10" id="KW-0493">Microtubule</keyword>
<accession>A0A0G4G2D1</accession>